<dbReference type="Proteomes" id="UP001489509">
    <property type="component" value="Unassembled WGS sequence"/>
</dbReference>
<gene>
    <name evidence="1" type="ORF">WMO26_01465</name>
</gene>
<comment type="caution">
    <text evidence="1">The sequence shown here is derived from an EMBL/GenBank/DDBJ whole genome shotgun (WGS) entry which is preliminary data.</text>
</comment>
<evidence type="ECO:0000313" key="1">
    <source>
        <dbReference type="EMBL" id="MEQ2439491.1"/>
    </source>
</evidence>
<accession>A0ABV1DWS9</accession>
<dbReference type="EMBL" id="JBBMFD010000001">
    <property type="protein sequence ID" value="MEQ2439491.1"/>
    <property type="molecule type" value="Genomic_DNA"/>
</dbReference>
<proteinExistence type="predicted"/>
<keyword evidence="2" id="KW-1185">Reference proteome</keyword>
<sequence>MAEFIQTVAADEAALTQTLSQESEKLQGALSIGGLTEEKADQLSNSLKSVAATAQKLQLDLQEAFRLLSSVTETRSPKA</sequence>
<name>A0ABV1DWS9_9FIRM</name>
<protein>
    <submittedName>
        <fullName evidence="1">Uncharacterized protein</fullName>
    </submittedName>
</protein>
<dbReference type="RefSeq" id="WP_349217749.1">
    <property type="nucleotide sequence ID" value="NZ_JBBMFD010000001.1"/>
</dbReference>
<organism evidence="1 2">
    <name type="scientific">Solibaculum intestinale</name>
    <dbReference type="NCBI Taxonomy" id="3133165"/>
    <lineage>
        <taxon>Bacteria</taxon>
        <taxon>Bacillati</taxon>
        <taxon>Bacillota</taxon>
        <taxon>Clostridia</taxon>
        <taxon>Eubacteriales</taxon>
        <taxon>Oscillospiraceae</taxon>
        <taxon>Solibaculum</taxon>
    </lineage>
</organism>
<evidence type="ECO:0000313" key="2">
    <source>
        <dbReference type="Proteomes" id="UP001489509"/>
    </source>
</evidence>
<reference evidence="1 2" key="1">
    <citation type="submission" date="2024-03" db="EMBL/GenBank/DDBJ databases">
        <title>Human intestinal bacterial collection.</title>
        <authorList>
            <person name="Pauvert C."/>
            <person name="Hitch T.C.A."/>
            <person name="Clavel T."/>
        </authorList>
    </citation>
    <scope>NUCLEOTIDE SEQUENCE [LARGE SCALE GENOMIC DNA]</scope>
    <source>
        <strain evidence="1 2">CLA-JM-H44</strain>
    </source>
</reference>